<evidence type="ECO:0000256" key="1">
    <source>
        <dbReference type="ARBA" id="ARBA00004123"/>
    </source>
</evidence>
<dbReference type="GO" id="GO:0046983">
    <property type="term" value="F:protein dimerization activity"/>
    <property type="evidence" value="ECO:0007669"/>
    <property type="project" value="InterPro"/>
</dbReference>
<dbReference type="GO" id="GO:0009960">
    <property type="term" value="P:endosperm development"/>
    <property type="evidence" value="ECO:0007669"/>
    <property type="project" value="InterPro"/>
</dbReference>
<dbReference type="AlphaFoldDB" id="A0A9D4VVL7"/>
<reference evidence="8 9" key="1">
    <citation type="journal article" date="2022" name="Nat. Genet.">
        <title>Improved pea reference genome and pan-genome highlight genomic features and evolutionary characteristics.</title>
        <authorList>
            <person name="Yang T."/>
            <person name="Liu R."/>
            <person name="Luo Y."/>
            <person name="Hu S."/>
            <person name="Wang D."/>
            <person name="Wang C."/>
            <person name="Pandey M.K."/>
            <person name="Ge S."/>
            <person name="Xu Q."/>
            <person name="Li N."/>
            <person name="Li G."/>
            <person name="Huang Y."/>
            <person name="Saxena R.K."/>
            <person name="Ji Y."/>
            <person name="Li M."/>
            <person name="Yan X."/>
            <person name="He Y."/>
            <person name="Liu Y."/>
            <person name="Wang X."/>
            <person name="Xiang C."/>
            <person name="Varshney R.K."/>
            <person name="Ding H."/>
            <person name="Gao S."/>
            <person name="Zong X."/>
        </authorList>
    </citation>
    <scope>NUCLEOTIDE SEQUENCE [LARGE SCALE GENOMIC DNA]</scope>
    <source>
        <strain evidence="8 9">cv. Zhongwan 6</strain>
    </source>
</reference>
<feature type="coiled-coil region" evidence="6">
    <location>
        <begin position="126"/>
        <end position="153"/>
    </location>
</feature>
<keyword evidence="9" id="KW-1185">Reference proteome</keyword>
<dbReference type="Proteomes" id="UP001058974">
    <property type="component" value="Chromosome 7"/>
</dbReference>
<feature type="domain" description="BHLH" evidence="7">
    <location>
        <begin position="86"/>
        <end position="136"/>
    </location>
</feature>
<dbReference type="InterPro" id="IPR036638">
    <property type="entry name" value="HLH_DNA-bd_sf"/>
</dbReference>
<organism evidence="8 9">
    <name type="scientific">Pisum sativum</name>
    <name type="common">Garden pea</name>
    <name type="synonym">Lathyrus oleraceus</name>
    <dbReference type="NCBI Taxonomy" id="3888"/>
    <lineage>
        <taxon>Eukaryota</taxon>
        <taxon>Viridiplantae</taxon>
        <taxon>Streptophyta</taxon>
        <taxon>Embryophyta</taxon>
        <taxon>Tracheophyta</taxon>
        <taxon>Spermatophyta</taxon>
        <taxon>Magnoliopsida</taxon>
        <taxon>eudicotyledons</taxon>
        <taxon>Gunneridae</taxon>
        <taxon>Pentapetalae</taxon>
        <taxon>rosids</taxon>
        <taxon>fabids</taxon>
        <taxon>Fabales</taxon>
        <taxon>Fabaceae</taxon>
        <taxon>Papilionoideae</taxon>
        <taxon>50 kb inversion clade</taxon>
        <taxon>NPAAA clade</taxon>
        <taxon>Hologalegina</taxon>
        <taxon>IRL clade</taxon>
        <taxon>Fabeae</taxon>
        <taxon>Lathyrus</taxon>
    </lineage>
</organism>
<comment type="caution">
    <text evidence="8">The sequence shown here is derived from an EMBL/GenBank/DDBJ whole genome shotgun (WGS) entry which is preliminary data.</text>
</comment>
<keyword evidence="3" id="KW-0238">DNA-binding</keyword>
<dbReference type="Gene3D" id="4.10.280.10">
    <property type="entry name" value="Helix-loop-helix DNA-binding domain"/>
    <property type="match status" value="1"/>
</dbReference>
<dbReference type="GO" id="GO:0003700">
    <property type="term" value="F:DNA-binding transcription factor activity"/>
    <property type="evidence" value="ECO:0007669"/>
    <property type="project" value="InterPro"/>
</dbReference>
<sequence>MTMTGDHNNGDYAGFIWENQSWSDLLNSENLGESNKQKLYMKSFNHKEGLNEGEVHVNKKQNRGGVVIRNENDINSGGKDEIYRDLDHELHILAERERRKKMRNMFLNLHALLPELSSKANNSTIVDAAVKEIKNLKQIIEKLEKKKQEKLKYVSLFGSESSSAIKKTHWHPYKSRETIITDHGSSSYNNNFPTSAVATSCNNSKALAQYSPLPQQVAFRTWSYQNVVLNISGGEAQFCICATKILGLLTRIIFVLENHRIDVVVANITCNRNGNFYMILTQARQCLQDSISVEETYKQAAREIMLLIS</sequence>
<dbReference type="InterPro" id="IPR011598">
    <property type="entry name" value="bHLH_dom"/>
</dbReference>
<dbReference type="Pfam" id="PF00010">
    <property type="entry name" value="HLH"/>
    <property type="match status" value="1"/>
</dbReference>
<dbReference type="GO" id="GO:0005634">
    <property type="term" value="C:nucleus"/>
    <property type="evidence" value="ECO:0007669"/>
    <property type="project" value="UniProtKB-SubCell"/>
</dbReference>
<protein>
    <recommendedName>
        <fullName evidence="7">BHLH domain-containing protein</fullName>
    </recommendedName>
</protein>
<dbReference type="OrthoDB" id="1429358at2759"/>
<dbReference type="Gramene" id="PSAT_LOCUS29694_t1">
    <property type="protein sequence ID" value="CAL5211254.1"/>
    <property type="gene ID" value="PSAT_LOCUS29694"/>
</dbReference>
<name>A0A9D4VVL7_PEA</name>
<evidence type="ECO:0000256" key="2">
    <source>
        <dbReference type="ARBA" id="ARBA00023015"/>
    </source>
</evidence>
<evidence type="ECO:0000256" key="5">
    <source>
        <dbReference type="ARBA" id="ARBA00023242"/>
    </source>
</evidence>
<dbReference type="PANTHER" id="PTHR46772">
    <property type="entry name" value="BHLH DOMAIN-CONTAINING PROTEIN"/>
    <property type="match status" value="1"/>
</dbReference>
<dbReference type="GO" id="GO:0003677">
    <property type="term" value="F:DNA binding"/>
    <property type="evidence" value="ECO:0007669"/>
    <property type="project" value="UniProtKB-KW"/>
</dbReference>
<gene>
    <name evidence="8" type="ORF">KIW84_076163</name>
</gene>
<dbReference type="CDD" id="cd11393">
    <property type="entry name" value="bHLH_AtbHLH_like"/>
    <property type="match status" value="1"/>
</dbReference>
<dbReference type="InterPro" id="IPR045239">
    <property type="entry name" value="bHLH95_bHLH"/>
</dbReference>
<keyword evidence="6" id="KW-0175">Coiled coil</keyword>
<comment type="subcellular location">
    <subcellularLocation>
        <location evidence="1">Nucleus</location>
    </subcellularLocation>
</comment>
<evidence type="ECO:0000313" key="8">
    <source>
        <dbReference type="EMBL" id="KAI5391198.1"/>
    </source>
</evidence>
<dbReference type="Gramene" id="Psat07G0616300-T1">
    <property type="protein sequence ID" value="KAI5391198.1"/>
    <property type="gene ID" value="KIW84_076163"/>
</dbReference>
<evidence type="ECO:0000256" key="6">
    <source>
        <dbReference type="SAM" id="Coils"/>
    </source>
</evidence>
<dbReference type="EMBL" id="JAMSHJ010000007">
    <property type="protein sequence ID" value="KAI5391198.1"/>
    <property type="molecule type" value="Genomic_DNA"/>
</dbReference>
<evidence type="ECO:0000259" key="7">
    <source>
        <dbReference type="PROSITE" id="PS50888"/>
    </source>
</evidence>
<evidence type="ECO:0000256" key="3">
    <source>
        <dbReference type="ARBA" id="ARBA00023125"/>
    </source>
</evidence>
<proteinExistence type="predicted"/>
<dbReference type="SUPFAM" id="SSF47459">
    <property type="entry name" value="HLH, helix-loop-helix DNA-binding domain"/>
    <property type="match status" value="1"/>
</dbReference>
<evidence type="ECO:0000256" key="4">
    <source>
        <dbReference type="ARBA" id="ARBA00023163"/>
    </source>
</evidence>
<accession>A0A9D4VVL7</accession>
<dbReference type="PANTHER" id="PTHR46772:SF8">
    <property type="entry name" value="TRANSCRIPTION FACTOR BHLH95"/>
    <property type="match status" value="1"/>
</dbReference>
<dbReference type="InterPro" id="IPR044278">
    <property type="entry name" value="BHLH95-like"/>
</dbReference>
<dbReference type="SMART" id="SM00353">
    <property type="entry name" value="HLH"/>
    <property type="match status" value="1"/>
</dbReference>
<keyword evidence="4" id="KW-0804">Transcription</keyword>
<keyword evidence="2" id="KW-0805">Transcription regulation</keyword>
<keyword evidence="5" id="KW-0539">Nucleus</keyword>
<evidence type="ECO:0000313" key="9">
    <source>
        <dbReference type="Proteomes" id="UP001058974"/>
    </source>
</evidence>
<dbReference type="PROSITE" id="PS50888">
    <property type="entry name" value="BHLH"/>
    <property type="match status" value="1"/>
</dbReference>